<proteinExistence type="predicted"/>
<feature type="coiled-coil region" evidence="1">
    <location>
        <begin position="76"/>
        <end position="117"/>
    </location>
</feature>
<dbReference type="AlphaFoldDB" id="A0A8S9R6E9"/>
<organism evidence="3 4">
    <name type="scientific">Brassica cretica</name>
    <name type="common">Mustard</name>
    <dbReference type="NCBI Taxonomy" id="69181"/>
    <lineage>
        <taxon>Eukaryota</taxon>
        <taxon>Viridiplantae</taxon>
        <taxon>Streptophyta</taxon>
        <taxon>Embryophyta</taxon>
        <taxon>Tracheophyta</taxon>
        <taxon>Spermatophyta</taxon>
        <taxon>Magnoliopsida</taxon>
        <taxon>eudicotyledons</taxon>
        <taxon>Gunneridae</taxon>
        <taxon>Pentapetalae</taxon>
        <taxon>rosids</taxon>
        <taxon>malvids</taxon>
        <taxon>Brassicales</taxon>
        <taxon>Brassicaceae</taxon>
        <taxon>Brassiceae</taxon>
        <taxon>Brassica</taxon>
    </lineage>
</organism>
<dbReference type="PANTHER" id="PTHR33784">
    <property type="entry name" value="OS05G0482100 PROTEIN"/>
    <property type="match status" value="1"/>
</dbReference>
<dbReference type="EMBL" id="QGKX02000996">
    <property type="protein sequence ID" value="KAF3559619.1"/>
    <property type="molecule type" value="Genomic_DNA"/>
</dbReference>
<keyword evidence="1" id="KW-0175">Coiled coil</keyword>
<sequence>MSYYECIEYEDDGLHIRHRCFDAIKEDLEELKKKVVEEASSRMNVEDEVKKMREDIKLRKKLCIEDDGLHSRHRCYDAIEEELLELKKEVAEESNSRMKMEDELKEMREDIRLLKELCIPDGPLDLPHCRRLPNSLLLPYLVYTTQMRHRPPARNDVLYSRTDESPCFILLSPSSTPNDACMMPSMVENSVEPITDRMSSLKPLRYIFTKGCERFMITIYNGYTPYKYGDWETINSIRKSFACYNDTIPDPRSPFSAPSIGDPTRCKELFRRSLLTPIYLQIYARHLLLRRCYAEGNLSALYIKGVVYFYGLDRLDEGLRLLKRAADAGYERALYTYAMTRKKFCEDEESFSCFTRESVGRMGMVVRNEDPIWVNCENDRFITKRHLFMSTVIPLFYSCQCSPCLDRDWVLWYIEHSKVGDMCNRCFWIKEVALFLRDFRCSTGFPDFDTWQ</sequence>
<evidence type="ECO:0000313" key="3">
    <source>
        <dbReference type="EMBL" id="KAF3559619.1"/>
    </source>
</evidence>
<dbReference type="Pfam" id="PF23310">
    <property type="entry name" value="TPR_27"/>
    <property type="match status" value="1"/>
</dbReference>
<evidence type="ECO:0000313" key="4">
    <source>
        <dbReference type="Proteomes" id="UP000712600"/>
    </source>
</evidence>
<feature type="domain" description="At2g35280-like TPR" evidence="2">
    <location>
        <begin position="285"/>
        <end position="349"/>
    </location>
</feature>
<name>A0A8S9R6E9_BRACR</name>
<dbReference type="SUPFAM" id="SSF81901">
    <property type="entry name" value="HCP-like"/>
    <property type="match status" value="1"/>
</dbReference>
<evidence type="ECO:0000256" key="1">
    <source>
        <dbReference type="SAM" id="Coils"/>
    </source>
</evidence>
<evidence type="ECO:0000259" key="2">
    <source>
        <dbReference type="Pfam" id="PF23310"/>
    </source>
</evidence>
<dbReference type="InterPro" id="IPR057136">
    <property type="entry name" value="At2g35280_TPR_dom"/>
</dbReference>
<reference evidence="3" key="1">
    <citation type="submission" date="2019-12" db="EMBL/GenBank/DDBJ databases">
        <title>Genome sequencing and annotation of Brassica cretica.</title>
        <authorList>
            <person name="Studholme D.J."/>
            <person name="Sarris P."/>
        </authorList>
    </citation>
    <scope>NUCLEOTIDE SEQUENCE</scope>
    <source>
        <strain evidence="3">PFS-109/04</strain>
        <tissue evidence="3">Leaf</tissue>
    </source>
</reference>
<dbReference type="PANTHER" id="PTHR33784:SF35">
    <property type="entry name" value="(RAPE) HYPOTHETICAL PROTEIN"/>
    <property type="match status" value="1"/>
</dbReference>
<dbReference type="InterPro" id="IPR040338">
    <property type="entry name" value="At1g67623-like"/>
</dbReference>
<comment type="caution">
    <text evidence="3">The sequence shown here is derived from an EMBL/GenBank/DDBJ whole genome shotgun (WGS) entry which is preliminary data.</text>
</comment>
<gene>
    <name evidence="3" type="ORF">F2Q69_00011037</name>
</gene>
<accession>A0A8S9R6E9</accession>
<dbReference type="Proteomes" id="UP000712600">
    <property type="component" value="Unassembled WGS sequence"/>
</dbReference>
<protein>
    <recommendedName>
        <fullName evidence="2">At2g35280-like TPR domain-containing protein</fullName>
    </recommendedName>
</protein>